<dbReference type="PANTHER" id="PTHR23037">
    <property type="entry name" value="CYTOKINE RECEPTOR"/>
    <property type="match status" value="1"/>
</dbReference>
<dbReference type="Gene3D" id="2.60.40.10">
    <property type="entry name" value="Immunoglobulins"/>
    <property type="match status" value="4"/>
</dbReference>
<feature type="domain" description="Fibronectin type-III" evidence="10">
    <location>
        <begin position="481"/>
        <end position="579"/>
    </location>
</feature>
<dbReference type="InterPro" id="IPR036116">
    <property type="entry name" value="FN3_sf"/>
</dbReference>
<dbReference type="SMART" id="SM00060">
    <property type="entry name" value="FN3"/>
    <property type="match status" value="3"/>
</dbReference>
<gene>
    <name evidence="11" type="primary">LEPR</name>
</gene>
<name>A0AAQ5XCE0_AMPOC</name>
<keyword evidence="7" id="KW-0325">Glycoprotein</keyword>
<dbReference type="GO" id="GO:0046427">
    <property type="term" value="P:positive regulation of receptor signaling pathway via JAK-STAT"/>
    <property type="evidence" value="ECO:0007669"/>
    <property type="project" value="TreeGrafter"/>
</dbReference>
<feature type="compositionally biased region" description="Acidic residues" evidence="8">
    <location>
        <begin position="1001"/>
        <end position="1019"/>
    </location>
</feature>
<dbReference type="InterPro" id="IPR013783">
    <property type="entry name" value="Ig-like_fold"/>
</dbReference>
<dbReference type="CDD" id="cd00063">
    <property type="entry name" value="FN3"/>
    <property type="match status" value="2"/>
</dbReference>
<evidence type="ECO:0000256" key="9">
    <source>
        <dbReference type="SAM" id="Phobius"/>
    </source>
</evidence>
<evidence type="ECO:0000256" key="3">
    <source>
        <dbReference type="ARBA" id="ARBA00022729"/>
    </source>
</evidence>
<dbReference type="PROSITE" id="PS50853">
    <property type="entry name" value="FN3"/>
    <property type="match status" value="2"/>
</dbReference>
<keyword evidence="12" id="KW-1185">Reference proteome</keyword>
<feature type="compositionally biased region" description="Basic and acidic residues" evidence="8">
    <location>
        <begin position="953"/>
        <end position="965"/>
    </location>
</feature>
<evidence type="ECO:0000256" key="8">
    <source>
        <dbReference type="SAM" id="MobiDB-lite"/>
    </source>
</evidence>
<dbReference type="Proteomes" id="UP001501940">
    <property type="component" value="Chromosome 2"/>
</dbReference>
<evidence type="ECO:0000256" key="4">
    <source>
        <dbReference type="ARBA" id="ARBA00022989"/>
    </source>
</evidence>
<dbReference type="AlphaFoldDB" id="A0AAQ5XCE0"/>
<feature type="region of interest" description="Disordered" evidence="8">
    <location>
        <begin position="953"/>
        <end position="1028"/>
    </location>
</feature>
<keyword evidence="3" id="KW-0732">Signal</keyword>
<accession>A0AAQ5XCE0</accession>
<evidence type="ECO:0000256" key="6">
    <source>
        <dbReference type="ARBA" id="ARBA00023170"/>
    </source>
</evidence>
<reference evidence="11" key="3">
    <citation type="submission" date="2025-09" db="UniProtKB">
        <authorList>
            <consortium name="Ensembl"/>
        </authorList>
    </citation>
    <scope>IDENTIFICATION</scope>
</reference>
<evidence type="ECO:0000313" key="11">
    <source>
        <dbReference type="Ensembl" id="ENSAOCP00000038527.1"/>
    </source>
</evidence>
<evidence type="ECO:0000259" key="10">
    <source>
        <dbReference type="PROSITE" id="PS50853"/>
    </source>
</evidence>
<dbReference type="Pfam" id="PF18589">
    <property type="entry name" value="ObR_Ig"/>
    <property type="match status" value="1"/>
</dbReference>
<dbReference type="GO" id="GO:0004896">
    <property type="term" value="F:cytokine receptor activity"/>
    <property type="evidence" value="ECO:0007669"/>
    <property type="project" value="TreeGrafter"/>
</dbReference>
<feature type="region of interest" description="Disordered" evidence="8">
    <location>
        <begin position="912"/>
        <end position="940"/>
    </location>
</feature>
<evidence type="ECO:0000256" key="7">
    <source>
        <dbReference type="ARBA" id="ARBA00023180"/>
    </source>
</evidence>
<keyword evidence="6" id="KW-0675">Receptor</keyword>
<protein>
    <recommendedName>
        <fullName evidence="10">Fibronectin type-III domain-containing protein</fullName>
    </recommendedName>
</protein>
<sequence>NLPLKLLLTLCNILGNRNKNLEPEDGASLHSGALGLPWQVELCCDSPSAHPGVEGGATNTSEANRSESILPLRPRCKYRSSTTQSHPNEPSAGTCVDILCRIDENWGNLTCDLQSHGQRSGTLDVGLMAVRLQRLLSQKTGTEVNNPASDCPVVCEAEDSFMCSITLDPTTSFVTVVTVSILDAVAPPVLLRIPARPVKPSPPVNVSHIQTIEAELIVQWNDSTDSDLGPLRYEVRFSSNTTHPTWQVVSASGKPQLSLDLKPKLNYSIQVRCCGQEEPPLWSEWSEPHHIYLNKVSYIPDKIVARRGENVTVYCVFNDHSINASTAVWMLNHKQPLSHSQYHPVSQITVRPSETHMYDVLRCTKEWTLAYSQIYLEGALINITCKTDGDIDAMHCSWNDTQLTILTFRSSWADLPCDEMEEKERAGKTVGEMGPVCRSSQKTCTIKPLRMNCYKLWLEVPSPLGPIRSKSVYVSAEDHMKPSPPTDVKAVSRRSGHLKVTWEPPSLPVKVQCQFRYHSPSTVSTEPDWKVQSSVRVPWAEVLVPDMCRVYVVQVRCMHTEGTGDWSEWSDSVYSTPQNSRAPERPDFWRILQDDPHRQQTNVTLLFERLPVSGNSYCVDGFIVQRQTSGGAVIRKQMELVSSYSFEWNQELQTVTVEAYNSLGSSTNNINMTLERQPKRRCVRSFHVLVINSTCVSLSWSLLDNSSVPQFMVVQWWPQRQQDSQDSEPSGETWARLPYTDHPVYLTGNFIGSEKLGFSLYPVFAEEEGEPVHTLRDPAAYMLLMIISFLSIVLFITLFILRKVTLFVLSFQADTFDHLFQPPEGLPAWPLLMPSSENISKVIIVDKALAVQTPLVSLTPDSTTASATSLPPGFDSVVEQFIEKDQHPSNIDTSAQSSVTYATVLLSHPKQDLPPVDLHYKDGGGSSSSDEGNFSANNSDISGSFTGGLWELDSCRGGEMDDPRRSRSYNSVEELSETSEQEDEGEVRQEKDLYYLRMDYPAEDEKSEDDEEQREEETTADGLLSPSTCGLSPLYLPQFRTAACTGQFNAQTQDGKPPL</sequence>
<dbReference type="GeneTree" id="ENSGT00730000111209"/>
<keyword evidence="5 9" id="KW-0472">Membrane</keyword>
<evidence type="ECO:0000256" key="1">
    <source>
        <dbReference type="ARBA" id="ARBA00004479"/>
    </source>
</evidence>
<feature type="transmembrane region" description="Helical" evidence="9">
    <location>
        <begin position="779"/>
        <end position="801"/>
    </location>
</feature>
<dbReference type="SUPFAM" id="SSF49265">
    <property type="entry name" value="Fibronectin type III"/>
    <property type="match status" value="2"/>
</dbReference>
<proteinExistence type="predicted"/>
<dbReference type="GO" id="GO:0030097">
    <property type="term" value="P:hemopoiesis"/>
    <property type="evidence" value="ECO:0007669"/>
    <property type="project" value="TreeGrafter"/>
</dbReference>
<dbReference type="InterPro" id="IPR041182">
    <property type="entry name" value="LEP-R_IGD"/>
</dbReference>
<evidence type="ECO:0000256" key="2">
    <source>
        <dbReference type="ARBA" id="ARBA00022692"/>
    </source>
</evidence>
<organism evidence="11 12">
    <name type="scientific">Amphiprion ocellaris</name>
    <name type="common">Clown anemonefish</name>
    <dbReference type="NCBI Taxonomy" id="80972"/>
    <lineage>
        <taxon>Eukaryota</taxon>
        <taxon>Metazoa</taxon>
        <taxon>Chordata</taxon>
        <taxon>Craniata</taxon>
        <taxon>Vertebrata</taxon>
        <taxon>Euteleostomi</taxon>
        <taxon>Actinopterygii</taxon>
        <taxon>Neopterygii</taxon>
        <taxon>Teleostei</taxon>
        <taxon>Neoteleostei</taxon>
        <taxon>Acanthomorphata</taxon>
        <taxon>Ovalentaria</taxon>
        <taxon>Pomacentridae</taxon>
        <taxon>Amphiprion</taxon>
    </lineage>
</organism>
<evidence type="ECO:0000313" key="12">
    <source>
        <dbReference type="Proteomes" id="UP001501940"/>
    </source>
</evidence>
<dbReference type="PANTHER" id="PTHR23037:SF27">
    <property type="entry name" value="INTERLEUKIN-7 RECEPTOR SUBUNIT ALPHA"/>
    <property type="match status" value="1"/>
</dbReference>
<evidence type="ECO:0000256" key="5">
    <source>
        <dbReference type="ARBA" id="ARBA00023136"/>
    </source>
</evidence>
<keyword evidence="4 9" id="KW-1133">Transmembrane helix</keyword>
<feature type="domain" description="Fibronectin type-III" evidence="10">
    <location>
        <begin position="199"/>
        <end position="296"/>
    </location>
</feature>
<dbReference type="Ensembl" id="ENSAOCT00000064466.1">
    <property type="protein sequence ID" value="ENSAOCP00000038527.1"/>
    <property type="gene ID" value="ENSAOCG00000005789.2"/>
</dbReference>
<keyword evidence="2 9" id="KW-0812">Transmembrane</keyword>
<comment type="subcellular location">
    <subcellularLocation>
        <location evidence="1">Membrane</location>
        <topology evidence="1">Single-pass type I membrane protein</topology>
    </subcellularLocation>
</comment>
<dbReference type="InterPro" id="IPR003961">
    <property type="entry name" value="FN3_dom"/>
</dbReference>
<dbReference type="GO" id="GO:0009897">
    <property type="term" value="C:external side of plasma membrane"/>
    <property type="evidence" value="ECO:0007669"/>
    <property type="project" value="TreeGrafter"/>
</dbReference>
<reference evidence="11 12" key="1">
    <citation type="submission" date="2022-01" db="EMBL/GenBank/DDBJ databases">
        <title>A chromosome-scale genome assembly of the false clownfish, Amphiprion ocellaris.</title>
        <authorList>
            <person name="Ryu T."/>
        </authorList>
    </citation>
    <scope>NUCLEOTIDE SEQUENCE [LARGE SCALE GENOMIC DNA]</scope>
</reference>
<feature type="compositionally biased region" description="Acidic residues" evidence="8">
    <location>
        <begin position="974"/>
        <end position="985"/>
    </location>
</feature>
<reference evidence="11" key="2">
    <citation type="submission" date="2025-08" db="UniProtKB">
        <authorList>
            <consortium name="Ensembl"/>
        </authorList>
    </citation>
    <scope>IDENTIFICATION</scope>
</reference>